<keyword evidence="1" id="KW-1133">Transmembrane helix</keyword>
<name>A0A317T5T8_9CHLB</name>
<feature type="transmembrane region" description="Helical" evidence="1">
    <location>
        <begin position="80"/>
        <end position="96"/>
    </location>
</feature>
<keyword evidence="1" id="KW-0472">Membrane</keyword>
<reference evidence="3" key="1">
    <citation type="submission" date="2017-10" db="EMBL/GenBank/DDBJ databases">
        <authorList>
            <person name="Gaisin V.A."/>
            <person name="Rysina M.S."/>
            <person name="Grouzdev D.S."/>
        </authorList>
    </citation>
    <scope>NUCLEOTIDE SEQUENCE [LARGE SCALE GENOMIC DNA]</scope>
    <source>
        <strain evidence="3">V1</strain>
    </source>
</reference>
<dbReference type="AlphaFoldDB" id="A0A317T5T8"/>
<feature type="transmembrane region" description="Helical" evidence="1">
    <location>
        <begin position="39"/>
        <end position="59"/>
    </location>
</feature>
<comment type="caution">
    <text evidence="2">The sequence shown here is derived from an EMBL/GenBank/DDBJ whole genome shotgun (WGS) entry which is preliminary data.</text>
</comment>
<organism evidence="2 3">
    <name type="scientific">Prosthecochloris marina</name>
    <dbReference type="NCBI Taxonomy" id="2017681"/>
    <lineage>
        <taxon>Bacteria</taxon>
        <taxon>Pseudomonadati</taxon>
        <taxon>Chlorobiota</taxon>
        <taxon>Chlorobiia</taxon>
        <taxon>Chlorobiales</taxon>
        <taxon>Chlorobiaceae</taxon>
        <taxon>Prosthecochloris</taxon>
    </lineage>
</organism>
<gene>
    <name evidence="2" type="ORF">CR164_06605</name>
</gene>
<dbReference type="Proteomes" id="UP000246278">
    <property type="component" value="Unassembled WGS sequence"/>
</dbReference>
<feature type="transmembrane region" description="Helical" evidence="1">
    <location>
        <begin position="102"/>
        <end position="122"/>
    </location>
</feature>
<dbReference type="RefSeq" id="WP_110023148.1">
    <property type="nucleotide sequence ID" value="NZ_PDNZ01000004.1"/>
</dbReference>
<dbReference type="OrthoDB" id="5763267at2"/>
<feature type="transmembrane region" description="Helical" evidence="1">
    <location>
        <begin position="158"/>
        <end position="179"/>
    </location>
</feature>
<proteinExistence type="predicted"/>
<accession>A0A317T5T8</accession>
<keyword evidence="3" id="KW-1185">Reference proteome</keyword>
<keyword evidence="1" id="KW-0812">Transmembrane</keyword>
<protein>
    <submittedName>
        <fullName evidence="2">Uncharacterized protein</fullName>
    </submittedName>
</protein>
<evidence type="ECO:0000256" key="1">
    <source>
        <dbReference type="SAM" id="Phobius"/>
    </source>
</evidence>
<feature type="transmembrane region" description="Helical" evidence="1">
    <location>
        <begin position="12"/>
        <end position="33"/>
    </location>
</feature>
<dbReference type="EMBL" id="PDNZ01000004">
    <property type="protein sequence ID" value="PWW82014.1"/>
    <property type="molecule type" value="Genomic_DNA"/>
</dbReference>
<evidence type="ECO:0000313" key="2">
    <source>
        <dbReference type="EMBL" id="PWW82014.1"/>
    </source>
</evidence>
<evidence type="ECO:0000313" key="3">
    <source>
        <dbReference type="Proteomes" id="UP000246278"/>
    </source>
</evidence>
<sequence>MLDSLLIRRVLPLVVSFVMLVVMAALLDFLLHVAGLVWVGRYLGITGTLFLVFSFAYSARKKKVVRSGPMGAFLRFHCRSGWIGTLMLLVHSGIHFNAFLPWAATLFMLIVTVSGHIGQYIYRKAKDELRLKGGEDILYWDSLAVNALGQWRKIHMPLVSLFLGLALIHILSILLFWNWR</sequence>